<gene>
    <name evidence="3" type="ORF">SAMN05421748_104454</name>
</gene>
<keyword evidence="4" id="KW-1185">Reference proteome</keyword>
<keyword evidence="2" id="KW-1133">Transmembrane helix</keyword>
<feature type="compositionally biased region" description="Pro residues" evidence="1">
    <location>
        <begin position="164"/>
        <end position="195"/>
    </location>
</feature>
<feature type="compositionally biased region" description="Basic and acidic residues" evidence="1">
    <location>
        <begin position="19"/>
        <end position="29"/>
    </location>
</feature>
<name>A0A285HIJ3_9ACTN</name>
<evidence type="ECO:0000256" key="1">
    <source>
        <dbReference type="SAM" id="MobiDB-lite"/>
    </source>
</evidence>
<proteinExistence type="predicted"/>
<protein>
    <submittedName>
        <fullName evidence="3">Uncharacterized protein</fullName>
    </submittedName>
</protein>
<dbReference type="Proteomes" id="UP000219612">
    <property type="component" value="Unassembled WGS sequence"/>
</dbReference>
<dbReference type="OrthoDB" id="3364225at2"/>
<reference evidence="3 4" key="1">
    <citation type="submission" date="2017-09" db="EMBL/GenBank/DDBJ databases">
        <authorList>
            <person name="Ehlers B."/>
            <person name="Leendertz F.H."/>
        </authorList>
    </citation>
    <scope>NUCLEOTIDE SEQUENCE [LARGE SCALE GENOMIC DNA]</scope>
    <source>
        <strain evidence="3 4">CGMCC 4.6857</strain>
    </source>
</reference>
<dbReference type="EMBL" id="OBDY01000004">
    <property type="protein sequence ID" value="SNY35559.1"/>
    <property type="molecule type" value="Genomic_DNA"/>
</dbReference>
<feature type="transmembrane region" description="Helical" evidence="2">
    <location>
        <begin position="206"/>
        <end position="225"/>
    </location>
</feature>
<feature type="compositionally biased region" description="Basic residues" evidence="1">
    <location>
        <begin position="148"/>
        <end position="159"/>
    </location>
</feature>
<keyword evidence="2" id="KW-0472">Membrane</keyword>
<dbReference type="PRINTS" id="PR01217">
    <property type="entry name" value="PRICHEXTENSN"/>
</dbReference>
<sequence length="365" mass="38993">MDGQQPGDTTPAAGMPEPTRVEDGAEHSTVDAPARWSGAAAVVPPEPKKRWWQRETEPEDDRLATPAVDPWADYDTPLDPFPAVPETPLPPTRVEPPQPTKVEAPQPPAFTSRPPVAAPPTPAPAPAPAPVSPRPVTGPPVPLPSKPAKQRRRDRKAAKRQPVAPRPPTGPPTGGPLPAPPPWAPRQPARPLPTPPRRKSRWGRRLALFSLLSVACCCGIPFGAYQLSSAQYPVTAVLPESFADLQLRDTQDSGSGSFAGEYKDDRGKRVTVFGMTGFRLTPGSDVGAHLEQVADEYKLSDVQSFDLGEFGAHESCGVGRDDGSTVVVCAWADHGSLATVLLTRRSVQDSADLVARLREAVLTKP</sequence>
<feature type="compositionally biased region" description="Pro residues" evidence="1">
    <location>
        <begin position="79"/>
        <end position="99"/>
    </location>
</feature>
<feature type="region of interest" description="Disordered" evidence="1">
    <location>
        <begin position="1"/>
        <end position="200"/>
    </location>
</feature>
<organism evidence="3 4">
    <name type="scientific">Paractinoplanes atraurantiacus</name>
    <dbReference type="NCBI Taxonomy" id="1036182"/>
    <lineage>
        <taxon>Bacteria</taxon>
        <taxon>Bacillati</taxon>
        <taxon>Actinomycetota</taxon>
        <taxon>Actinomycetes</taxon>
        <taxon>Micromonosporales</taxon>
        <taxon>Micromonosporaceae</taxon>
        <taxon>Paractinoplanes</taxon>
    </lineage>
</organism>
<dbReference type="AlphaFoldDB" id="A0A285HIJ3"/>
<feature type="compositionally biased region" description="Basic and acidic residues" evidence="1">
    <location>
        <begin position="46"/>
        <end position="56"/>
    </location>
</feature>
<evidence type="ECO:0000313" key="4">
    <source>
        <dbReference type="Proteomes" id="UP000219612"/>
    </source>
</evidence>
<keyword evidence="2" id="KW-0812">Transmembrane</keyword>
<evidence type="ECO:0000256" key="2">
    <source>
        <dbReference type="SAM" id="Phobius"/>
    </source>
</evidence>
<dbReference type="RefSeq" id="WP_097320306.1">
    <property type="nucleotide sequence ID" value="NZ_OBDY01000004.1"/>
</dbReference>
<evidence type="ECO:0000313" key="3">
    <source>
        <dbReference type="EMBL" id="SNY35559.1"/>
    </source>
</evidence>
<accession>A0A285HIJ3</accession>
<feature type="compositionally biased region" description="Pro residues" evidence="1">
    <location>
        <begin position="116"/>
        <end position="145"/>
    </location>
</feature>